<dbReference type="PROSITE" id="PS00061">
    <property type="entry name" value="ADH_SHORT"/>
    <property type="match status" value="1"/>
</dbReference>
<accession>A0ABV6RAD5</accession>
<keyword evidence="5" id="KW-1185">Reference proteome</keyword>
<feature type="domain" description="Ketoreductase" evidence="3">
    <location>
        <begin position="18"/>
        <end position="194"/>
    </location>
</feature>
<dbReference type="Proteomes" id="UP001589793">
    <property type="component" value="Unassembled WGS sequence"/>
</dbReference>
<evidence type="ECO:0000259" key="3">
    <source>
        <dbReference type="SMART" id="SM00822"/>
    </source>
</evidence>
<protein>
    <submittedName>
        <fullName evidence="4">SDR family oxidoreductase</fullName>
    </submittedName>
</protein>
<dbReference type="Gene3D" id="3.40.50.720">
    <property type="entry name" value="NAD(P)-binding Rossmann-like Domain"/>
    <property type="match status" value="1"/>
</dbReference>
<evidence type="ECO:0000313" key="4">
    <source>
        <dbReference type="EMBL" id="MFC0673949.1"/>
    </source>
</evidence>
<dbReference type="SUPFAM" id="SSF51735">
    <property type="entry name" value="NAD(P)-binding Rossmann-fold domains"/>
    <property type="match status" value="1"/>
</dbReference>
<dbReference type="PANTHER" id="PTHR44196:SF1">
    <property type="entry name" value="DEHYDROGENASE_REDUCTASE SDR FAMILY MEMBER 7B"/>
    <property type="match status" value="1"/>
</dbReference>
<gene>
    <name evidence="4" type="ORF">ACFFF6_08265</name>
</gene>
<reference evidence="4 5" key="1">
    <citation type="submission" date="2024-09" db="EMBL/GenBank/DDBJ databases">
        <authorList>
            <person name="Sun Q."/>
            <person name="Mori K."/>
        </authorList>
    </citation>
    <scope>NUCLEOTIDE SEQUENCE [LARGE SCALE GENOMIC DNA]</scope>
    <source>
        <strain evidence="4 5">CICC 10874</strain>
    </source>
</reference>
<organism evidence="4 5">
    <name type="scientific">Brachybacterium hainanense</name>
    <dbReference type="NCBI Taxonomy" id="1541174"/>
    <lineage>
        <taxon>Bacteria</taxon>
        <taxon>Bacillati</taxon>
        <taxon>Actinomycetota</taxon>
        <taxon>Actinomycetes</taxon>
        <taxon>Micrococcales</taxon>
        <taxon>Dermabacteraceae</taxon>
        <taxon>Brachybacterium</taxon>
    </lineage>
</organism>
<dbReference type="InterPro" id="IPR020904">
    <property type="entry name" value="Sc_DH/Rdtase_CS"/>
</dbReference>
<dbReference type="SMART" id="SM00822">
    <property type="entry name" value="PKS_KR"/>
    <property type="match status" value="1"/>
</dbReference>
<proteinExistence type="inferred from homology"/>
<sequence length="246" mass="25553">MSAPHPDPAPASDPGRRPLVLVTGASRGIGRAIAAELAADHDLILGGRDPEALRELAGELTPARTQILAAELTDQVAVAAALAELDLGEGLDGLVHSAGILVSGTVEELGAADWARSFAVNVTAVAELTRALLPPLRAARGTVVMINSGNGFTARAGGAAYAASKFALRALADALREEERPHGLRVVSIHPGRTDSDMQRQLRAFEDGAYRPTDYLRPQSVAATVGLALRIGEDAAVESLSIRPRG</sequence>
<name>A0ABV6RAD5_9MICO</name>
<evidence type="ECO:0000256" key="2">
    <source>
        <dbReference type="ARBA" id="ARBA00023002"/>
    </source>
</evidence>
<evidence type="ECO:0000256" key="1">
    <source>
        <dbReference type="ARBA" id="ARBA00006484"/>
    </source>
</evidence>
<dbReference type="InterPro" id="IPR002347">
    <property type="entry name" value="SDR_fam"/>
</dbReference>
<dbReference type="PRINTS" id="PR00081">
    <property type="entry name" value="GDHRDH"/>
</dbReference>
<dbReference type="EMBL" id="JBHLSV010000008">
    <property type="protein sequence ID" value="MFC0673949.1"/>
    <property type="molecule type" value="Genomic_DNA"/>
</dbReference>
<dbReference type="RefSeq" id="WP_376979885.1">
    <property type="nucleotide sequence ID" value="NZ_JBHLSV010000008.1"/>
</dbReference>
<dbReference type="PANTHER" id="PTHR44196">
    <property type="entry name" value="DEHYDROGENASE/REDUCTASE SDR FAMILY MEMBER 7B"/>
    <property type="match status" value="1"/>
</dbReference>
<comment type="caution">
    <text evidence="4">The sequence shown here is derived from an EMBL/GenBank/DDBJ whole genome shotgun (WGS) entry which is preliminary data.</text>
</comment>
<dbReference type="InterPro" id="IPR036291">
    <property type="entry name" value="NAD(P)-bd_dom_sf"/>
</dbReference>
<dbReference type="Pfam" id="PF00106">
    <property type="entry name" value="adh_short"/>
    <property type="match status" value="1"/>
</dbReference>
<dbReference type="NCBIfam" id="NF006073">
    <property type="entry name" value="PRK08219.1"/>
    <property type="match status" value="1"/>
</dbReference>
<evidence type="ECO:0000313" key="5">
    <source>
        <dbReference type="Proteomes" id="UP001589793"/>
    </source>
</evidence>
<keyword evidence="2" id="KW-0560">Oxidoreductase</keyword>
<comment type="similarity">
    <text evidence="1">Belongs to the short-chain dehydrogenases/reductases (SDR) family.</text>
</comment>
<dbReference type="InterPro" id="IPR057326">
    <property type="entry name" value="KR_dom"/>
</dbReference>